<proteinExistence type="predicted"/>
<protein>
    <submittedName>
        <fullName evidence="2">Uncharacterized protein</fullName>
    </submittedName>
</protein>
<evidence type="ECO:0000313" key="3">
    <source>
        <dbReference type="Proteomes" id="UP001148018"/>
    </source>
</evidence>
<gene>
    <name evidence="2" type="ORF">NHX12_006279</name>
</gene>
<feature type="region of interest" description="Disordered" evidence="1">
    <location>
        <begin position="103"/>
        <end position="166"/>
    </location>
</feature>
<dbReference type="AlphaFoldDB" id="A0A9Q0DT09"/>
<feature type="compositionally biased region" description="Basic and acidic residues" evidence="1">
    <location>
        <begin position="24"/>
        <end position="36"/>
    </location>
</feature>
<accession>A0A9Q0DT09</accession>
<dbReference type="EMBL" id="JANIIK010000112">
    <property type="protein sequence ID" value="KAJ3593946.1"/>
    <property type="molecule type" value="Genomic_DNA"/>
</dbReference>
<dbReference type="Proteomes" id="UP001148018">
    <property type="component" value="Unassembled WGS sequence"/>
</dbReference>
<name>A0A9Q0DT09_9TELE</name>
<keyword evidence="3" id="KW-1185">Reference proteome</keyword>
<sequence>MLQLTHTRTQEDAPTPILCTAVQRRKEPLDRLREQESSPGNEGYGPGPHLDPDVQRTHMHRPTSPLRRSLQLRGPWVRIVVPSPPVAAPGLTLIAASPLSSATPGKMTTPAPGAASLGPAVSAPRAASLGPAVSAPGAASLGPAVSARHGLKTVPLPGQPRVRSDD</sequence>
<evidence type="ECO:0000256" key="1">
    <source>
        <dbReference type="SAM" id="MobiDB-lite"/>
    </source>
</evidence>
<comment type="caution">
    <text evidence="2">The sequence shown here is derived from an EMBL/GenBank/DDBJ whole genome shotgun (WGS) entry which is preliminary data.</text>
</comment>
<feature type="region of interest" description="Disordered" evidence="1">
    <location>
        <begin position="1"/>
        <end position="70"/>
    </location>
</feature>
<organism evidence="2 3">
    <name type="scientific">Muraenolepis orangiensis</name>
    <name type="common">Patagonian moray cod</name>
    <dbReference type="NCBI Taxonomy" id="630683"/>
    <lineage>
        <taxon>Eukaryota</taxon>
        <taxon>Metazoa</taxon>
        <taxon>Chordata</taxon>
        <taxon>Craniata</taxon>
        <taxon>Vertebrata</taxon>
        <taxon>Euteleostomi</taxon>
        <taxon>Actinopterygii</taxon>
        <taxon>Neopterygii</taxon>
        <taxon>Teleostei</taxon>
        <taxon>Neoteleostei</taxon>
        <taxon>Acanthomorphata</taxon>
        <taxon>Zeiogadaria</taxon>
        <taxon>Gadariae</taxon>
        <taxon>Gadiformes</taxon>
        <taxon>Muraenolepidoidei</taxon>
        <taxon>Muraenolepididae</taxon>
        <taxon>Muraenolepis</taxon>
    </lineage>
</organism>
<reference evidence="2" key="1">
    <citation type="submission" date="2022-07" db="EMBL/GenBank/DDBJ databases">
        <title>Chromosome-level genome of Muraenolepis orangiensis.</title>
        <authorList>
            <person name="Kim J."/>
        </authorList>
    </citation>
    <scope>NUCLEOTIDE SEQUENCE</scope>
    <source>
        <strain evidence="2">KU_S4_2022</strain>
        <tissue evidence="2">Muscle</tissue>
    </source>
</reference>
<evidence type="ECO:0000313" key="2">
    <source>
        <dbReference type="EMBL" id="KAJ3593946.1"/>
    </source>
</evidence>